<protein>
    <submittedName>
        <fullName evidence="2">Hormogonium polysaccharide biosynthesis protein HpsL</fullName>
    </submittedName>
</protein>
<organism evidence="2 3">
    <name type="scientific">Trichocoleus desertorum GB2-A4</name>
    <dbReference type="NCBI Taxonomy" id="2933944"/>
    <lineage>
        <taxon>Bacteria</taxon>
        <taxon>Bacillati</taxon>
        <taxon>Cyanobacteriota</taxon>
        <taxon>Cyanophyceae</taxon>
        <taxon>Leptolyngbyales</taxon>
        <taxon>Trichocoleusaceae</taxon>
        <taxon>Trichocoleus</taxon>
    </lineage>
</organism>
<feature type="transmembrane region" description="Helical" evidence="1">
    <location>
        <begin position="473"/>
        <end position="492"/>
    </location>
</feature>
<keyword evidence="1" id="KW-0472">Membrane</keyword>
<feature type="transmembrane region" description="Helical" evidence="1">
    <location>
        <begin position="327"/>
        <end position="345"/>
    </location>
</feature>
<dbReference type="InterPro" id="IPR049753">
    <property type="entry name" value="EPS_HpsL-like"/>
</dbReference>
<accession>A0ABV0J8X6</accession>
<comment type="caution">
    <text evidence="2">The sequence shown here is derived from an EMBL/GenBank/DDBJ whole genome shotgun (WGS) entry which is preliminary data.</text>
</comment>
<feature type="transmembrane region" description="Helical" evidence="1">
    <location>
        <begin position="88"/>
        <end position="106"/>
    </location>
</feature>
<feature type="transmembrane region" description="Helical" evidence="1">
    <location>
        <begin position="281"/>
        <end position="298"/>
    </location>
</feature>
<dbReference type="EMBL" id="JAMPKM010000005">
    <property type="protein sequence ID" value="MEP0817565.1"/>
    <property type="molecule type" value="Genomic_DNA"/>
</dbReference>
<sequence length="545" mass="60028">MPKSKLKSKQKALNDEAPPLTMKERLAQKRKAAQARKELVNYTIFALLLCAVAGLCFGVINEDPKPGIGLTVGLLCLSLSFKYPRQAMWGFLIYLPFGGTITYAIGNSPLLQLAKDAFFIPALIGTIQYCRRERLPFLIPKQLMPALGILFAYCLLVLAFINGSQQMAANGAEQPFAMGILGLKVLMGYIPLIVCAYYLIRDKKDLHFLLRLHVVLILACCGLAFIQYTFLKTGRCAGTVASGASLFKASLDARCLVGGSLLYSPEHGQIRLPGTFVAPWQWGWFLISSGFISFAAAFSDPSFVWRNAGLSAMAATFIMSTLSGQRIALALVPVTTVILLILTGQVANLKRFIPIGAGLGLILSVAMAANPEVVQERITSFQGRWEASPPQAFIMQQFEYAAERSGFLGKGLGRATNAARSLGNSELIETYYPKLLYEIGPLGVLAFLVVAISLTIITFKAYRSVRDRSLRSYGASFWVFILFISFNTYYYPLDVDPVAVYYWFFAGVILKLPELDRQEKLLKEASEDLVSKKKGRRSKKATATL</sequence>
<feature type="transmembrane region" description="Helical" evidence="1">
    <location>
        <begin position="39"/>
        <end position="60"/>
    </location>
</feature>
<evidence type="ECO:0000313" key="3">
    <source>
        <dbReference type="Proteomes" id="UP001464891"/>
    </source>
</evidence>
<dbReference type="RefSeq" id="WP_190435738.1">
    <property type="nucleotide sequence ID" value="NZ_JAMPKM010000005.1"/>
</dbReference>
<reference evidence="2 3" key="1">
    <citation type="submission" date="2022-04" db="EMBL/GenBank/DDBJ databases">
        <title>Positive selection, recombination, and allopatry shape intraspecific diversity of widespread and dominant cyanobacteria.</title>
        <authorList>
            <person name="Wei J."/>
            <person name="Shu W."/>
            <person name="Hu C."/>
        </authorList>
    </citation>
    <scope>NUCLEOTIDE SEQUENCE [LARGE SCALE GENOMIC DNA]</scope>
    <source>
        <strain evidence="2 3">GB2-A4</strain>
    </source>
</reference>
<evidence type="ECO:0000256" key="1">
    <source>
        <dbReference type="SAM" id="Phobius"/>
    </source>
</evidence>
<feature type="transmembrane region" description="Helical" evidence="1">
    <location>
        <begin position="212"/>
        <end position="230"/>
    </location>
</feature>
<gene>
    <name evidence="2" type="primary">hpsL</name>
    <name evidence="2" type="ORF">NC998_10700</name>
</gene>
<proteinExistence type="predicted"/>
<evidence type="ECO:0000313" key="2">
    <source>
        <dbReference type="EMBL" id="MEP0817565.1"/>
    </source>
</evidence>
<dbReference type="Proteomes" id="UP001464891">
    <property type="component" value="Unassembled WGS sequence"/>
</dbReference>
<feature type="transmembrane region" description="Helical" evidence="1">
    <location>
        <begin position="439"/>
        <end position="461"/>
    </location>
</feature>
<feature type="transmembrane region" description="Helical" evidence="1">
    <location>
        <begin position="176"/>
        <end position="200"/>
    </location>
</feature>
<name>A0ABV0J8X6_9CYAN</name>
<keyword evidence="3" id="KW-1185">Reference proteome</keyword>
<dbReference type="NCBIfam" id="NF038300">
    <property type="entry name" value="EPS_HpsL"/>
    <property type="match status" value="1"/>
</dbReference>
<feature type="transmembrane region" description="Helical" evidence="1">
    <location>
        <begin position="143"/>
        <end position="164"/>
    </location>
</feature>
<keyword evidence="1" id="KW-1133">Transmembrane helix</keyword>
<keyword evidence="1" id="KW-0812">Transmembrane</keyword>